<feature type="domain" description="NWD NACHT-NTPase N-terminal" evidence="2">
    <location>
        <begin position="88"/>
        <end position="199"/>
    </location>
</feature>
<dbReference type="Proteomes" id="UP000036947">
    <property type="component" value="Unassembled WGS sequence"/>
</dbReference>
<comment type="caution">
    <text evidence="3">The sequence shown here is derived from an EMBL/GenBank/DDBJ whole genome shotgun (WGS) entry which is preliminary data.</text>
</comment>
<feature type="compositionally biased region" description="Basic and acidic residues" evidence="1">
    <location>
        <begin position="341"/>
        <end position="355"/>
    </location>
</feature>
<keyword evidence="4" id="KW-1185">Reference proteome</keyword>
<gene>
    <name evidence="3" type="ORF">TOPH_02895</name>
</gene>
<name>A0A0L0NES5_TOLOC</name>
<dbReference type="Pfam" id="PF17100">
    <property type="entry name" value="NACHT_N"/>
    <property type="match status" value="2"/>
</dbReference>
<feature type="region of interest" description="Disordered" evidence="1">
    <location>
        <begin position="336"/>
        <end position="361"/>
    </location>
</feature>
<feature type="compositionally biased region" description="Low complexity" evidence="1">
    <location>
        <begin position="1"/>
        <end position="13"/>
    </location>
</feature>
<feature type="domain" description="NWD NACHT-NTPase N-terminal" evidence="2">
    <location>
        <begin position="217"/>
        <end position="310"/>
    </location>
</feature>
<sequence>MSTLTNQQSSNSSKIRKLVGRLRSASNSTRTTPDASTDSSPAASRPPSLKLRTPRDSPPPTSFSSCRRRKASSSSSHDAAVAAASLGLWNAAYDALRDNPGCVGLVVAYETIISQELPDSLKLGGANSSFRGKTPEQRRELLSAIAAAGLRKRRGSKASLADDASRRVLDAAKEAVEGLWPAYPAAAVAWAGFCTLTPVRCSSVYPVSRHAADEKRLKLLLDAIMQRDDIRAGLVHVVGRIPWYMHLAQLPSSEPQQRETLVRLYRWVLEFEMNCVCATASAWNAAAKNVVGWAGLCKLTQTIREADDKVAAIVRRQGAVDMGNWLQLNADLDLSSPSLANKDDEQLRPPDEGRQDAQVAT</sequence>
<accession>A0A0L0NES5</accession>
<dbReference type="EMBL" id="LFRF01000005">
    <property type="protein sequence ID" value="KND92548.1"/>
    <property type="molecule type" value="Genomic_DNA"/>
</dbReference>
<evidence type="ECO:0000313" key="3">
    <source>
        <dbReference type="EMBL" id="KND92548.1"/>
    </source>
</evidence>
<reference evidence="3 4" key="1">
    <citation type="journal article" date="2015" name="BMC Genomics">
        <title>The genome of the truffle-parasite Tolypocladium ophioglossoides and the evolution of antifungal peptaibiotics.</title>
        <authorList>
            <person name="Quandt C.A."/>
            <person name="Bushley K.E."/>
            <person name="Spatafora J.W."/>
        </authorList>
    </citation>
    <scope>NUCLEOTIDE SEQUENCE [LARGE SCALE GENOMIC DNA]</scope>
    <source>
        <strain evidence="3 4">CBS 100239</strain>
    </source>
</reference>
<evidence type="ECO:0000256" key="1">
    <source>
        <dbReference type="SAM" id="MobiDB-lite"/>
    </source>
</evidence>
<dbReference type="AlphaFoldDB" id="A0A0L0NES5"/>
<protein>
    <recommendedName>
        <fullName evidence="2">NWD NACHT-NTPase N-terminal domain-containing protein</fullName>
    </recommendedName>
</protein>
<evidence type="ECO:0000259" key="2">
    <source>
        <dbReference type="Pfam" id="PF17100"/>
    </source>
</evidence>
<dbReference type="STRING" id="1163406.A0A0L0NES5"/>
<organism evidence="3 4">
    <name type="scientific">Tolypocladium ophioglossoides (strain CBS 100239)</name>
    <name type="common">Snaketongue truffleclub</name>
    <name type="synonym">Elaphocordyceps ophioglossoides</name>
    <dbReference type="NCBI Taxonomy" id="1163406"/>
    <lineage>
        <taxon>Eukaryota</taxon>
        <taxon>Fungi</taxon>
        <taxon>Dikarya</taxon>
        <taxon>Ascomycota</taxon>
        <taxon>Pezizomycotina</taxon>
        <taxon>Sordariomycetes</taxon>
        <taxon>Hypocreomycetidae</taxon>
        <taxon>Hypocreales</taxon>
        <taxon>Ophiocordycipitaceae</taxon>
        <taxon>Tolypocladium</taxon>
    </lineage>
</organism>
<dbReference type="InterPro" id="IPR031359">
    <property type="entry name" value="NACHT_N"/>
</dbReference>
<feature type="region of interest" description="Disordered" evidence="1">
    <location>
        <begin position="1"/>
        <end position="75"/>
    </location>
</feature>
<proteinExistence type="predicted"/>
<dbReference type="OrthoDB" id="4919232at2759"/>
<evidence type="ECO:0000313" key="4">
    <source>
        <dbReference type="Proteomes" id="UP000036947"/>
    </source>
</evidence>
<feature type="compositionally biased region" description="Low complexity" evidence="1">
    <location>
        <begin position="28"/>
        <end position="48"/>
    </location>
</feature>